<dbReference type="EMBL" id="CALTRL010001049">
    <property type="protein sequence ID" value="CAH7670688.1"/>
    <property type="molecule type" value="Genomic_DNA"/>
</dbReference>
<feature type="transmembrane region" description="Helical" evidence="1">
    <location>
        <begin position="29"/>
        <end position="51"/>
    </location>
</feature>
<keyword evidence="1" id="KW-0812">Transmembrane</keyword>
<name>A0AAV0ARL9_PHAPC</name>
<keyword evidence="1" id="KW-1133">Transmembrane helix</keyword>
<keyword evidence="1" id="KW-0472">Membrane</keyword>
<gene>
    <name evidence="2" type="ORF">PPACK8108_LOCUS5409</name>
</gene>
<comment type="caution">
    <text evidence="2">The sequence shown here is derived from an EMBL/GenBank/DDBJ whole genome shotgun (WGS) entry which is preliminary data.</text>
</comment>
<sequence length="210" mass="23678">MARTAPIEDPMVRVPWKGLCVQIKGVCKVMGFSITGGVAAFLVLAAVTTFFRRRALKKRNLKAEISVPRLQPSVNGIEVSETGIADTTKNSMQELASEVRSQNHGSVELGRGNYGHHASYASSFGNFDETDLEQNYYLEDQSDRPMPEAYEYDTGLELAENDIGYNILDANFEFLNEEPFPQHFERNFDDMTQVQTEYSNDDSVFEGNRR</sequence>
<evidence type="ECO:0000313" key="2">
    <source>
        <dbReference type="EMBL" id="CAH7670688.1"/>
    </source>
</evidence>
<accession>A0AAV0ARL9</accession>
<evidence type="ECO:0000256" key="1">
    <source>
        <dbReference type="SAM" id="Phobius"/>
    </source>
</evidence>
<dbReference type="AlphaFoldDB" id="A0AAV0ARL9"/>
<dbReference type="Proteomes" id="UP001153365">
    <property type="component" value="Unassembled WGS sequence"/>
</dbReference>
<proteinExistence type="predicted"/>
<keyword evidence="3" id="KW-1185">Reference proteome</keyword>
<reference evidence="2" key="1">
    <citation type="submission" date="2022-06" db="EMBL/GenBank/DDBJ databases">
        <authorList>
            <consortium name="SYNGENTA / RWTH Aachen University"/>
        </authorList>
    </citation>
    <scope>NUCLEOTIDE SEQUENCE</scope>
</reference>
<protein>
    <submittedName>
        <fullName evidence="2">Uncharacterized protein</fullName>
    </submittedName>
</protein>
<evidence type="ECO:0000313" key="3">
    <source>
        <dbReference type="Proteomes" id="UP001153365"/>
    </source>
</evidence>
<organism evidence="2 3">
    <name type="scientific">Phakopsora pachyrhizi</name>
    <name type="common">Asian soybean rust disease fungus</name>
    <dbReference type="NCBI Taxonomy" id="170000"/>
    <lineage>
        <taxon>Eukaryota</taxon>
        <taxon>Fungi</taxon>
        <taxon>Dikarya</taxon>
        <taxon>Basidiomycota</taxon>
        <taxon>Pucciniomycotina</taxon>
        <taxon>Pucciniomycetes</taxon>
        <taxon>Pucciniales</taxon>
        <taxon>Phakopsoraceae</taxon>
        <taxon>Phakopsora</taxon>
    </lineage>
</organism>